<accession>A0A4Q2DB91</accession>
<evidence type="ECO:0000313" key="2">
    <source>
        <dbReference type="Proteomes" id="UP000290288"/>
    </source>
</evidence>
<dbReference type="OrthoDB" id="5397701at2759"/>
<dbReference type="AlphaFoldDB" id="A0A4Q2DB91"/>
<comment type="caution">
    <text evidence="1">The sequence shown here is derived from an EMBL/GenBank/DDBJ whole genome shotgun (WGS) entry which is preliminary data.</text>
</comment>
<keyword evidence="2" id="KW-1185">Reference proteome</keyword>
<protein>
    <submittedName>
        <fullName evidence="1">Uncharacterized protein</fullName>
    </submittedName>
</protein>
<sequence>MNSRVALRRLCARFSHNQATGTVVPDPRRPHLFYHLVQPPTPLAPASDVFALSFLSQSPPNAESSAILGWIPAPRSASSLSPEQLEQQLSWREFPSFKEVLHKSIYASLRDQKDEFWLNGAKQLQEGWMHIHDQRNPPALGRIGDPDDIIASVLVEKGVVQPETYQPMPSYRVCTADGVLQLTPQLLQDLIEALQRVTEGEQASVNP</sequence>
<dbReference type="EMBL" id="SDEE01000387">
    <property type="protein sequence ID" value="RXW16927.1"/>
    <property type="molecule type" value="Genomic_DNA"/>
</dbReference>
<dbReference type="Proteomes" id="UP000290288">
    <property type="component" value="Unassembled WGS sequence"/>
</dbReference>
<organism evidence="1 2">
    <name type="scientific">Candolleomyces aberdarensis</name>
    <dbReference type="NCBI Taxonomy" id="2316362"/>
    <lineage>
        <taxon>Eukaryota</taxon>
        <taxon>Fungi</taxon>
        <taxon>Dikarya</taxon>
        <taxon>Basidiomycota</taxon>
        <taxon>Agaricomycotina</taxon>
        <taxon>Agaricomycetes</taxon>
        <taxon>Agaricomycetidae</taxon>
        <taxon>Agaricales</taxon>
        <taxon>Agaricineae</taxon>
        <taxon>Psathyrellaceae</taxon>
        <taxon>Candolleomyces</taxon>
    </lineage>
</organism>
<evidence type="ECO:0000313" key="1">
    <source>
        <dbReference type="EMBL" id="RXW16927.1"/>
    </source>
</evidence>
<dbReference type="STRING" id="2316362.A0A4Q2DB91"/>
<gene>
    <name evidence="1" type="ORF">EST38_g8919</name>
</gene>
<reference evidence="1 2" key="1">
    <citation type="submission" date="2019-01" db="EMBL/GenBank/DDBJ databases">
        <title>Draft genome sequence of Psathyrella aberdarensis IHI B618.</title>
        <authorList>
            <person name="Buettner E."/>
            <person name="Kellner H."/>
        </authorList>
    </citation>
    <scope>NUCLEOTIDE SEQUENCE [LARGE SCALE GENOMIC DNA]</scope>
    <source>
        <strain evidence="1 2">IHI B618</strain>
    </source>
</reference>
<dbReference type="PANTHER" id="PTHR37331">
    <property type="entry name" value="YALI0F11671P"/>
    <property type="match status" value="1"/>
</dbReference>
<name>A0A4Q2DB91_9AGAR</name>
<dbReference type="PANTHER" id="PTHR37331:SF1">
    <property type="entry name" value="YALI0F11671P"/>
    <property type="match status" value="1"/>
</dbReference>
<proteinExistence type="predicted"/>